<feature type="transmembrane region" description="Helical" evidence="2">
    <location>
        <begin position="100"/>
        <end position="123"/>
    </location>
</feature>
<dbReference type="Proteomes" id="UP001159428">
    <property type="component" value="Unassembled WGS sequence"/>
</dbReference>
<evidence type="ECO:0000256" key="1">
    <source>
        <dbReference type="SAM" id="MobiDB-lite"/>
    </source>
</evidence>
<dbReference type="EMBL" id="CALNXJ010000075">
    <property type="protein sequence ID" value="CAH3160439.1"/>
    <property type="molecule type" value="Genomic_DNA"/>
</dbReference>
<keyword evidence="4" id="KW-1185">Reference proteome</keyword>
<evidence type="ECO:0000313" key="3">
    <source>
        <dbReference type="EMBL" id="CAH3160439.1"/>
    </source>
</evidence>
<feature type="transmembrane region" description="Helical" evidence="2">
    <location>
        <begin position="177"/>
        <end position="196"/>
    </location>
</feature>
<name>A0AAU9XXN4_9CNID</name>
<keyword evidence="2" id="KW-0472">Membrane</keyword>
<keyword evidence="2" id="KW-0812">Transmembrane</keyword>
<accession>A0AAU9XXN4</accession>
<reference evidence="3 4" key="1">
    <citation type="submission" date="2022-05" db="EMBL/GenBank/DDBJ databases">
        <authorList>
            <consortium name="Genoscope - CEA"/>
            <person name="William W."/>
        </authorList>
    </citation>
    <scope>NUCLEOTIDE SEQUENCE [LARGE SCALE GENOMIC DNA]</scope>
</reference>
<dbReference type="AlphaFoldDB" id="A0AAU9XXN4"/>
<feature type="transmembrane region" description="Helical" evidence="2">
    <location>
        <begin position="7"/>
        <end position="39"/>
    </location>
</feature>
<feature type="transmembrane region" description="Helical" evidence="2">
    <location>
        <begin position="129"/>
        <end position="156"/>
    </location>
</feature>
<feature type="region of interest" description="Disordered" evidence="1">
    <location>
        <begin position="265"/>
        <end position="287"/>
    </location>
</feature>
<protein>
    <submittedName>
        <fullName evidence="3">Uncharacterized protein</fullName>
    </submittedName>
</protein>
<proteinExistence type="predicted"/>
<feature type="transmembrane region" description="Helical" evidence="2">
    <location>
        <begin position="59"/>
        <end position="80"/>
    </location>
</feature>
<sequence length="309" mass="35924">MEKSQRLTAAIICVIILTIMRVFFTILFFISSVICIIHAESRVERCDGHLTLSQKAVDSLNTTSTFVETAVSSFLIFLIFRWKPFNYRNFLKALPRQGHFWMWTALWIARIFTNVLIGIIPGIQESYSVLIVLGFSLPLEFALTTVFACALAFVGFDNVKAWLYQHFPTKAARKLTYLYRTILFTYGLRMLALFLYDSFLVARHITRQSEYRELDSILLALDVFYRGSLCVFFFQKFFEFPIPDVLQKTFEIKRPKELDEQFSKCSESFRSGSPEKLEDGELEEKENDCVFGGSDVLSRKKDKEVEHME</sequence>
<gene>
    <name evidence="3" type="ORF">PMEA_00032410</name>
</gene>
<keyword evidence="2" id="KW-1133">Transmembrane helix</keyword>
<evidence type="ECO:0000313" key="4">
    <source>
        <dbReference type="Proteomes" id="UP001159428"/>
    </source>
</evidence>
<evidence type="ECO:0000256" key="2">
    <source>
        <dbReference type="SAM" id="Phobius"/>
    </source>
</evidence>
<comment type="caution">
    <text evidence="3">The sequence shown here is derived from an EMBL/GenBank/DDBJ whole genome shotgun (WGS) entry which is preliminary data.</text>
</comment>
<organism evidence="3 4">
    <name type="scientific">Pocillopora meandrina</name>
    <dbReference type="NCBI Taxonomy" id="46732"/>
    <lineage>
        <taxon>Eukaryota</taxon>
        <taxon>Metazoa</taxon>
        <taxon>Cnidaria</taxon>
        <taxon>Anthozoa</taxon>
        <taxon>Hexacorallia</taxon>
        <taxon>Scleractinia</taxon>
        <taxon>Astrocoeniina</taxon>
        <taxon>Pocilloporidae</taxon>
        <taxon>Pocillopora</taxon>
    </lineage>
</organism>